<keyword evidence="3" id="KW-1185">Reference proteome</keyword>
<feature type="signal peptide" evidence="1">
    <location>
        <begin position="1"/>
        <end position="25"/>
    </location>
</feature>
<gene>
    <name evidence="2" type="ORF">Tco_0857657</name>
</gene>
<reference evidence="2" key="1">
    <citation type="journal article" date="2022" name="Int. J. Mol. Sci.">
        <title>Draft Genome of Tanacetum Coccineum: Genomic Comparison of Closely Related Tanacetum-Family Plants.</title>
        <authorList>
            <person name="Yamashiro T."/>
            <person name="Shiraishi A."/>
            <person name="Nakayama K."/>
            <person name="Satake H."/>
        </authorList>
    </citation>
    <scope>NUCLEOTIDE SEQUENCE</scope>
</reference>
<accession>A0ABQ5B775</accession>
<organism evidence="2 3">
    <name type="scientific">Tanacetum coccineum</name>
    <dbReference type="NCBI Taxonomy" id="301880"/>
    <lineage>
        <taxon>Eukaryota</taxon>
        <taxon>Viridiplantae</taxon>
        <taxon>Streptophyta</taxon>
        <taxon>Embryophyta</taxon>
        <taxon>Tracheophyta</taxon>
        <taxon>Spermatophyta</taxon>
        <taxon>Magnoliopsida</taxon>
        <taxon>eudicotyledons</taxon>
        <taxon>Gunneridae</taxon>
        <taxon>Pentapetalae</taxon>
        <taxon>asterids</taxon>
        <taxon>campanulids</taxon>
        <taxon>Asterales</taxon>
        <taxon>Asteraceae</taxon>
        <taxon>Asteroideae</taxon>
        <taxon>Anthemideae</taxon>
        <taxon>Anthemidinae</taxon>
        <taxon>Tanacetum</taxon>
    </lineage>
</organism>
<protein>
    <recommendedName>
        <fullName evidence="4">Secreted protein</fullName>
    </recommendedName>
</protein>
<feature type="chain" id="PRO_5045868624" description="Secreted protein" evidence="1">
    <location>
        <begin position="26"/>
        <end position="167"/>
    </location>
</feature>
<evidence type="ECO:0008006" key="4">
    <source>
        <dbReference type="Google" id="ProtNLM"/>
    </source>
</evidence>
<reference evidence="2" key="2">
    <citation type="submission" date="2022-01" db="EMBL/GenBank/DDBJ databases">
        <authorList>
            <person name="Yamashiro T."/>
            <person name="Shiraishi A."/>
            <person name="Satake H."/>
            <person name="Nakayama K."/>
        </authorList>
    </citation>
    <scope>NUCLEOTIDE SEQUENCE</scope>
</reference>
<dbReference type="Proteomes" id="UP001151760">
    <property type="component" value="Unassembled WGS sequence"/>
</dbReference>
<comment type="caution">
    <text evidence="2">The sequence shown here is derived from an EMBL/GenBank/DDBJ whole genome shotgun (WGS) entry which is preliminary data.</text>
</comment>
<evidence type="ECO:0000313" key="3">
    <source>
        <dbReference type="Proteomes" id="UP001151760"/>
    </source>
</evidence>
<evidence type="ECO:0000313" key="2">
    <source>
        <dbReference type="EMBL" id="GJT10615.1"/>
    </source>
</evidence>
<keyword evidence="1" id="KW-0732">Signal</keyword>
<dbReference type="EMBL" id="BQNB010013001">
    <property type="protein sequence ID" value="GJT10615.1"/>
    <property type="molecule type" value="Genomic_DNA"/>
</dbReference>
<proteinExistence type="predicted"/>
<sequence>MWWRIFLELKLLHLFTAFFVMLVEADATLEFTLATYGGRMVERENLSPQQPPQTLSEPPIRSFIDAYRILWSFCRNGYSNGRLLYVSVVEVCFIDTSLHLLMLAMVGEFESYSCLWIACFTGTCLGKQIKRQQHAAHDTWMSLDLQLCAAAGNNLAFLEKWLKKYPE</sequence>
<evidence type="ECO:0000256" key="1">
    <source>
        <dbReference type="SAM" id="SignalP"/>
    </source>
</evidence>
<name>A0ABQ5B775_9ASTR</name>